<gene>
    <name evidence="2" type="ORF">IDH41_06695</name>
</gene>
<evidence type="ECO:0000313" key="2">
    <source>
        <dbReference type="EMBL" id="MBD2868255.1"/>
    </source>
</evidence>
<comment type="caution">
    <text evidence="2">The sequence shown here is derived from an EMBL/GenBank/DDBJ whole genome shotgun (WGS) entry which is preliminary data.</text>
</comment>
<feature type="domain" description="N-acetyltransferase" evidence="1">
    <location>
        <begin position="1"/>
        <end position="67"/>
    </location>
</feature>
<dbReference type="CDD" id="cd04301">
    <property type="entry name" value="NAT_SF"/>
    <property type="match status" value="1"/>
</dbReference>
<protein>
    <submittedName>
        <fullName evidence="2">GNAT family N-acetyltransferase</fullName>
    </submittedName>
</protein>
<dbReference type="PROSITE" id="PS51186">
    <property type="entry name" value="GNAT"/>
    <property type="match status" value="1"/>
</dbReference>
<evidence type="ECO:0000259" key="1">
    <source>
        <dbReference type="PROSITE" id="PS51186"/>
    </source>
</evidence>
<dbReference type="InterPro" id="IPR016181">
    <property type="entry name" value="Acyl_CoA_acyltransferase"/>
</dbReference>
<dbReference type="Proteomes" id="UP000632125">
    <property type="component" value="Unassembled WGS sequence"/>
</dbReference>
<proteinExistence type="predicted"/>
<dbReference type="EMBL" id="JACXIY010000008">
    <property type="protein sequence ID" value="MBD2868255.1"/>
    <property type="molecule type" value="Genomic_DNA"/>
</dbReference>
<keyword evidence="3" id="KW-1185">Reference proteome</keyword>
<dbReference type="Pfam" id="PF00583">
    <property type="entry name" value="Acetyltransf_1"/>
    <property type="match status" value="1"/>
</dbReference>
<dbReference type="InterPro" id="IPR000182">
    <property type="entry name" value="GNAT_dom"/>
</dbReference>
<sequence length="67" mass="7743">MERSQRGQGVAKRLMGYVLEYAKKISASCVELEVSEFNEEAIAFYEALGMKTRSWRMELMLEPPKQP</sequence>
<evidence type="ECO:0000313" key="3">
    <source>
        <dbReference type="Proteomes" id="UP000632125"/>
    </source>
</evidence>
<dbReference type="AlphaFoldDB" id="A0A927CMD3"/>
<organism evidence="2 3">
    <name type="scientific">Paenibacillus arenilitoris</name>
    <dbReference type="NCBI Taxonomy" id="2772299"/>
    <lineage>
        <taxon>Bacteria</taxon>
        <taxon>Bacillati</taxon>
        <taxon>Bacillota</taxon>
        <taxon>Bacilli</taxon>
        <taxon>Bacillales</taxon>
        <taxon>Paenibacillaceae</taxon>
        <taxon>Paenibacillus</taxon>
    </lineage>
</organism>
<accession>A0A927CMD3</accession>
<name>A0A927CMD3_9BACL</name>
<dbReference type="Gene3D" id="3.40.630.30">
    <property type="match status" value="1"/>
</dbReference>
<dbReference type="GO" id="GO:0016747">
    <property type="term" value="F:acyltransferase activity, transferring groups other than amino-acyl groups"/>
    <property type="evidence" value="ECO:0007669"/>
    <property type="project" value="InterPro"/>
</dbReference>
<reference evidence="2" key="1">
    <citation type="submission" date="2020-09" db="EMBL/GenBank/DDBJ databases">
        <title>A novel bacterium of genus Paenibacillus, isolated from South China Sea.</title>
        <authorList>
            <person name="Huang H."/>
            <person name="Mo K."/>
            <person name="Hu Y."/>
        </authorList>
    </citation>
    <scope>NUCLEOTIDE SEQUENCE</scope>
    <source>
        <strain evidence="2">IB182493</strain>
    </source>
</reference>
<dbReference type="SUPFAM" id="SSF55729">
    <property type="entry name" value="Acyl-CoA N-acyltransferases (Nat)"/>
    <property type="match status" value="1"/>
</dbReference>